<accession>A0A7W5DN83</accession>
<reference evidence="12 13" key="1">
    <citation type="submission" date="2020-08" db="EMBL/GenBank/DDBJ databases">
        <title>Genomic Encyclopedia of Type Strains, Phase IV (KMG-IV): sequencing the most valuable type-strain genomes for metagenomic binning, comparative biology and taxonomic classification.</title>
        <authorList>
            <person name="Goeker M."/>
        </authorList>
    </citation>
    <scope>NUCLEOTIDE SEQUENCE [LARGE SCALE GENOMIC DNA]</scope>
    <source>
        <strain evidence="12 13">DSM 27471</strain>
    </source>
</reference>
<keyword evidence="7 9" id="KW-1133">Transmembrane helix</keyword>
<name>A0A7W5DN83_9PORP</name>
<dbReference type="GO" id="GO:0005524">
    <property type="term" value="F:ATP binding"/>
    <property type="evidence" value="ECO:0007669"/>
    <property type="project" value="UniProtKB-KW"/>
</dbReference>
<evidence type="ECO:0000256" key="2">
    <source>
        <dbReference type="ARBA" id="ARBA00022448"/>
    </source>
</evidence>
<evidence type="ECO:0000256" key="4">
    <source>
        <dbReference type="ARBA" id="ARBA00022692"/>
    </source>
</evidence>
<evidence type="ECO:0000256" key="6">
    <source>
        <dbReference type="ARBA" id="ARBA00022840"/>
    </source>
</evidence>
<dbReference type="PROSITE" id="PS00211">
    <property type="entry name" value="ABC_TRANSPORTER_1"/>
    <property type="match status" value="1"/>
</dbReference>
<keyword evidence="5" id="KW-0547">Nucleotide-binding</keyword>
<dbReference type="GO" id="GO:0015421">
    <property type="term" value="F:ABC-type oligopeptide transporter activity"/>
    <property type="evidence" value="ECO:0007669"/>
    <property type="project" value="TreeGrafter"/>
</dbReference>
<dbReference type="Pfam" id="PF00005">
    <property type="entry name" value="ABC_tran"/>
    <property type="match status" value="1"/>
</dbReference>
<dbReference type="InterPro" id="IPR011527">
    <property type="entry name" value="ABC1_TM_dom"/>
</dbReference>
<evidence type="ECO:0000256" key="8">
    <source>
        <dbReference type="ARBA" id="ARBA00023136"/>
    </source>
</evidence>
<dbReference type="PROSITE" id="PS50893">
    <property type="entry name" value="ABC_TRANSPORTER_2"/>
    <property type="match status" value="1"/>
</dbReference>
<evidence type="ECO:0000256" key="7">
    <source>
        <dbReference type="ARBA" id="ARBA00022989"/>
    </source>
</evidence>
<dbReference type="PANTHER" id="PTHR43394:SF1">
    <property type="entry name" value="ATP-BINDING CASSETTE SUB-FAMILY B MEMBER 10, MITOCHONDRIAL"/>
    <property type="match status" value="1"/>
</dbReference>
<keyword evidence="3" id="KW-1003">Cell membrane</keyword>
<dbReference type="PANTHER" id="PTHR43394">
    <property type="entry name" value="ATP-DEPENDENT PERMEASE MDL1, MITOCHONDRIAL"/>
    <property type="match status" value="1"/>
</dbReference>
<keyword evidence="4 9" id="KW-0812">Transmembrane</keyword>
<keyword evidence="6 12" id="KW-0067">ATP-binding</keyword>
<dbReference type="SUPFAM" id="SSF90123">
    <property type="entry name" value="ABC transporter transmembrane region"/>
    <property type="match status" value="1"/>
</dbReference>
<gene>
    <name evidence="12" type="ORF">FHX64_000029</name>
</gene>
<dbReference type="SUPFAM" id="SSF52540">
    <property type="entry name" value="P-loop containing nucleoside triphosphate hydrolases"/>
    <property type="match status" value="1"/>
</dbReference>
<feature type="transmembrane region" description="Helical" evidence="9">
    <location>
        <begin position="28"/>
        <end position="47"/>
    </location>
</feature>
<keyword evidence="13" id="KW-1185">Reference proteome</keyword>
<evidence type="ECO:0000256" key="3">
    <source>
        <dbReference type="ARBA" id="ARBA00022475"/>
    </source>
</evidence>
<dbReference type="CDD" id="cd18548">
    <property type="entry name" value="ABC_6TM_Tm287_like"/>
    <property type="match status" value="1"/>
</dbReference>
<evidence type="ECO:0000256" key="5">
    <source>
        <dbReference type="ARBA" id="ARBA00022741"/>
    </source>
</evidence>
<sequence>MTRQEHISKAAGKKDSPNIWVVLQPYRLLVALLIVFALLSNGVNLVIPKLISRAIDDFSKGHFSYQTVIVEFLVAALVILVFTFLQGVLQTYVSERVAKDLRTQLAEKISRQSYAFIQQANPAKLLTNFTSDIDAVKMFVSMAVVSLMSSVFIIVGASILLISINLKLALSVLAIIPVISGAFFFVFRKVRVLFKKSREVIDWLNRIINESIMGAALIRVVNAQMLEYNKFLEANAQAKTLGISILRLFATLIPIVVFVSNLASLTILTLGGHFVIIGSMSLGNFAAFSSYLSLLIFPIMVIGFISNFIVRASVSYGRIHSVLHAVDTKDTGTLKRVLVGNIELKEAYVCYGDNPVLKHISFSVKEGSRSAVIGPTAAGKSQLLYLLTGLIEPRSGVVLFDGIDFKEYDKESLQHQIGIVFQDSVMFNMSLRDNIAFNGSITDEALQKAIETAELTDFIRNLPEGLDTVVSERGNSLSGGQKQRIMLARALAICPKILLLDDFTARVDTQTEQKILKNISRNYPDMTLLSVTQKIASVIHYENIILMEEGEILAEGTHKSLMQDSPEYVQIYNSQRSTNRYEALAK</sequence>
<dbReference type="SMART" id="SM00382">
    <property type="entry name" value="AAA"/>
    <property type="match status" value="1"/>
</dbReference>
<feature type="transmembrane region" description="Helical" evidence="9">
    <location>
        <begin position="248"/>
        <end position="276"/>
    </location>
</feature>
<dbReference type="GO" id="GO:0016887">
    <property type="term" value="F:ATP hydrolysis activity"/>
    <property type="evidence" value="ECO:0007669"/>
    <property type="project" value="InterPro"/>
</dbReference>
<comment type="caution">
    <text evidence="12">The sequence shown here is derived from an EMBL/GenBank/DDBJ whole genome shotgun (WGS) entry which is preliminary data.</text>
</comment>
<comment type="subcellular location">
    <subcellularLocation>
        <location evidence="1">Cell membrane</location>
        <topology evidence="1">Multi-pass membrane protein</topology>
    </subcellularLocation>
</comment>
<dbReference type="Gene3D" id="3.40.50.300">
    <property type="entry name" value="P-loop containing nucleotide triphosphate hydrolases"/>
    <property type="match status" value="1"/>
</dbReference>
<keyword evidence="2" id="KW-0813">Transport</keyword>
<dbReference type="InterPro" id="IPR003439">
    <property type="entry name" value="ABC_transporter-like_ATP-bd"/>
</dbReference>
<dbReference type="EMBL" id="JACHYB010000001">
    <property type="protein sequence ID" value="MBB3185866.1"/>
    <property type="molecule type" value="Genomic_DNA"/>
</dbReference>
<evidence type="ECO:0000259" key="11">
    <source>
        <dbReference type="PROSITE" id="PS50929"/>
    </source>
</evidence>
<dbReference type="InterPro" id="IPR017871">
    <property type="entry name" value="ABC_transporter-like_CS"/>
</dbReference>
<evidence type="ECO:0000259" key="10">
    <source>
        <dbReference type="PROSITE" id="PS50893"/>
    </source>
</evidence>
<feature type="transmembrane region" description="Helical" evidence="9">
    <location>
        <begin position="168"/>
        <end position="187"/>
    </location>
</feature>
<dbReference type="AlphaFoldDB" id="A0A7W5DN83"/>
<dbReference type="InterPro" id="IPR027417">
    <property type="entry name" value="P-loop_NTPase"/>
</dbReference>
<dbReference type="InterPro" id="IPR039421">
    <property type="entry name" value="Type_1_exporter"/>
</dbReference>
<dbReference type="Pfam" id="PF00664">
    <property type="entry name" value="ABC_membrane"/>
    <property type="match status" value="1"/>
</dbReference>
<protein>
    <submittedName>
        <fullName evidence="12">ATP-binding cassette subfamily B protein</fullName>
    </submittedName>
</protein>
<keyword evidence="8 9" id="KW-0472">Membrane</keyword>
<dbReference type="Proteomes" id="UP000544222">
    <property type="component" value="Unassembled WGS sequence"/>
</dbReference>
<dbReference type="InterPro" id="IPR036640">
    <property type="entry name" value="ABC1_TM_sf"/>
</dbReference>
<feature type="transmembrane region" description="Helical" evidence="9">
    <location>
        <begin position="288"/>
        <end position="310"/>
    </location>
</feature>
<dbReference type="FunFam" id="3.40.50.300:FF:000854">
    <property type="entry name" value="Multidrug ABC transporter ATP-binding protein"/>
    <property type="match status" value="1"/>
</dbReference>
<evidence type="ECO:0000313" key="13">
    <source>
        <dbReference type="Proteomes" id="UP000544222"/>
    </source>
</evidence>
<feature type="transmembrane region" description="Helical" evidence="9">
    <location>
        <begin position="139"/>
        <end position="162"/>
    </location>
</feature>
<evidence type="ECO:0000313" key="12">
    <source>
        <dbReference type="EMBL" id="MBB3185866.1"/>
    </source>
</evidence>
<dbReference type="PROSITE" id="PS50929">
    <property type="entry name" value="ABC_TM1F"/>
    <property type="match status" value="1"/>
</dbReference>
<feature type="transmembrane region" description="Helical" evidence="9">
    <location>
        <begin position="67"/>
        <end position="89"/>
    </location>
</feature>
<proteinExistence type="predicted"/>
<evidence type="ECO:0000256" key="1">
    <source>
        <dbReference type="ARBA" id="ARBA00004651"/>
    </source>
</evidence>
<feature type="domain" description="ABC transmembrane type-1" evidence="11">
    <location>
        <begin position="31"/>
        <end position="311"/>
    </location>
</feature>
<dbReference type="Gene3D" id="1.20.1560.10">
    <property type="entry name" value="ABC transporter type 1, transmembrane domain"/>
    <property type="match status" value="1"/>
</dbReference>
<dbReference type="InterPro" id="IPR003593">
    <property type="entry name" value="AAA+_ATPase"/>
</dbReference>
<organism evidence="12 13">
    <name type="scientific">Microbacter margulisiae</name>
    <dbReference type="NCBI Taxonomy" id="1350067"/>
    <lineage>
        <taxon>Bacteria</taxon>
        <taxon>Pseudomonadati</taxon>
        <taxon>Bacteroidota</taxon>
        <taxon>Bacteroidia</taxon>
        <taxon>Bacteroidales</taxon>
        <taxon>Porphyromonadaceae</taxon>
        <taxon>Microbacter</taxon>
    </lineage>
</organism>
<dbReference type="GO" id="GO:0005886">
    <property type="term" value="C:plasma membrane"/>
    <property type="evidence" value="ECO:0007669"/>
    <property type="project" value="UniProtKB-SubCell"/>
</dbReference>
<feature type="domain" description="ABC transporter" evidence="10">
    <location>
        <begin position="342"/>
        <end position="574"/>
    </location>
</feature>
<evidence type="ECO:0000256" key="9">
    <source>
        <dbReference type="SAM" id="Phobius"/>
    </source>
</evidence>